<protein>
    <submittedName>
        <fullName evidence="2">Uncharacterized protein</fullName>
    </submittedName>
</protein>
<reference evidence="3" key="1">
    <citation type="journal article" date="2019" name="Int. J. Syst. Evol. Microbiol.">
        <title>The Global Catalogue of Microorganisms (GCM) 10K type strain sequencing project: providing services to taxonomists for standard genome sequencing and annotation.</title>
        <authorList>
            <consortium name="The Broad Institute Genomics Platform"/>
            <consortium name="The Broad Institute Genome Sequencing Center for Infectious Disease"/>
            <person name="Wu L."/>
            <person name="Ma J."/>
        </authorList>
    </citation>
    <scope>NUCLEOTIDE SEQUENCE [LARGE SCALE GENOMIC DNA]</scope>
    <source>
        <strain evidence="3">KCTC 52644</strain>
    </source>
</reference>
<dbReference type="Proteomes" id="UP001597549">
    <property type="component" value="Unassembled WGS sequence"/>
</dbReference>
<name>A0ABW5ZE14_9FLAO</name>
<sequence length="232" mass="26110">MKKKYFLLNHNLSNILTRFLLLLCTLSFVHATAQVSVNDTYYKVISHGDKIDFGAIEKGVKWVVSSAEAQVSSIYLSENEINNFVFAKPGIYQISFQETYKHSNNECSHPQFKERMAIKVSPIKMTFDFSKISFSEKIRIGSNCDQIIVTVPVNIVIKDLQSTKFNVANLIVAGVGAEIIGKPVIAEVVLKNGTQLLKYQLSGVASNEAYLMFDFVDYNGNIQTYYQPEIVN</sequence>
<evidence type="ECO:0000256" key="1">
    <source>
        <dbReference type="SAM" id="SignalP"/>
    </source>
</evidence>
<comment type="caution">
    <text evidence="2">The sequence shown here is derived from an EMBL/GenBank/DDBJ whole genome shotgun (WGS) entry which is preliminary data.</text>
</comment>
<accession>A0ABW5ZE14</accession>
<proteinExistence type="predicted"/>
<keyword evidence="3" id="KW-1185">Reference proteome</keyword>
<organism evidence="2 3">
    <name type="scientific">Flavobacterium ardleyense</name>
    <dbReference type="NCBI Taxonomy" id="2038737"/>
    <lineage>
        <taxon>Bacteria</taxon>
        <taxon>Pseudomonadati</taxon>
        <taxon>Bacteroidota</taxon>
        <taxon>Flavobacteriia</taxon>
        <taxon>Flavobacteriales</taxon>
        <taxon>Flavobacteriaceae</taxon>
        <taxon>Flavobacterium</taxon>
    </lineage>
</organism>
<dbReference type="RefSeq" id="WP_379809446.1">
    <property type="nucleotide sequence ID" value="NZ_JBHUOL010000025.1"/>
</dbReference>
<feature type="signal peptide" evidence="1">
    <location>
        <begin position="1"/>
        <end position="31"/>
    </location>
</feature>
<keyword evidence="1" id="KW-0732">Signal</keyword>
<gene>
    <name evidence="2" type="ORF">ACFSX9_15795</name>
</gene>
<dbReference type="EMBL" id="JBHUOL010000025">
    <property type="protein sequence ID" value="MFD2910193.1"/>
    <property type="molecule type" value="Genomic_DNA"/>
</dbReference>
<feature type="chain" id="PRO_5046048072" evidence="1">
    <location>
        <begin position="32"/>
        <end position="232"/>
    </location>
</feature>
<evidence type="ECO:0000313" key="2">
    <source>
        <dbReference type="EMBL" id="MFD2910193.1"/>
    </source>
</evidence>
<evidence type="ECO:0000313" key="3">
    <source>
        <dbReference type="Proteomes" id="UP001597549"/>
    </source>
</evidence>